<dbReference type="InterPro" id="IPR002888">
    <property type="entry name" value="2Fe-2S-bd"/>
</dbReference>
<protein>
    <submittedName>
        <fullName evidence="7">(2Fe-2S)-binding protein</fullName>
    </submittedName>
</protein>
<comment type="caution">
    <text evidence="7">The sequence shown here is derived from an EMBL/GenBank/DDBJ whole genome shotgun (WGS) entry which is preliminary data.</text>
</comment>
<evidence type="ECO:0000259" key="6">
    <source>
        <dbReference type="PROSITE" id="PS51085"/>
    </source>
</evidence>
<accession>A0ABP9PF35</accession>
<dbReference type="Pfam" id="PF01799">
    <property type="entry name" value="Fer2_2"/>
    <property type="match status" value="1"/>
</dbReference>
<organism evidence="7 8">
    <name type="scientific">Pseudonocardia eucalypti</name>
    <dbReference type="NCBI Taxonomy" id="648755"/>
    <lineage>
        <taxon>Bacteria</taxon>
        <taxon>Bacillati</taxon>
        <taxon>Actinomycetota</taxon>
        <taxon>Actinomycetes</taxon>
        <taxon>Pseudonocardiales</taxon>
        <taxon>Pseudonocardiaceae</taxon>
        <taxon>Pseudonocardia</taxon>
    </lineage>
</organism>
<dbReference type="SUPFAM" id="SSF54292">
    <property type="entry name" value="2Fe-2S ferredoxin-like"/>
    <property type="match status" value="1"/>
</dbReference>
<dbReference type="Gene3D" id="3.10.20.30">
    <property type="match status" value="1"/>
</dbReference>
<keyword evidence="1" id="KW-0001">2Fe-2S</keyword>
<keyword evidence="4" id="KW-0408">Iron</keyword>
<dbReference type="Pfam" id="PF00111">
    <property type="entry name" value="Fer2"/>
    <property type="match status" value="1"/>
</dbReference>
<sequence>MAQVRVTVDGVEYADDVEPRMLLVQYLRERLGKTGTVVGCDTSNCGACTVHLNGQSVKSCSVLAVQADGSEVTTIEGLARDGQLHPMQQAFNDNHALQCGYCTPGMIMQSIDLLGDNPDPSEEEVRHGLEGNLCRCTGYQNIVRAVRDAAQKMKPGAQATPDSAPASVAGG</sequence>
<dbReference type="RefSeq" id="WP_185058633.1">
    <property type="nucleotide sequence ID" value="NZ_BAABJP010000001.1"/>
</dbReference>
<dbReference type="InterPro" id="IPR012675">
    <property type="entry name" value="Beta-grasp_dom_sf"/>
</dbReference>
<dbReference type="Gene3D" id="1.10.150.120">
    <property type="entry name" value="[2Fe-2S]-binding domain"/>
    <property type="match status" value="1"/>
</dbReference>
<dbReference type="EMBL" id="BAABJP010000001">
    <property type="protein sequence ID" value="GAA5145555.1"/>
    <property type="molecule type" value="Genomic_DNA"/>
</dbReference>
<keyword evidence="2" id="KW-0479">Metal-binding</keyword>
<dbReference type="PROSITE" id="PS51085">
    <property type="entry name" value="2FE2S_FER_2"/>
    <property type="match status" value="1"/>
</dbReference>
<keyword evidence="5" id="KW-0411">Iron-sulfur</keyword>
<dbReference type="InterPro" id="IPR036010">
    <property type="entry name" value="2Fe-2S_ferredoxin-like_sf"/>
</dbReference>
<keyword evidence="8" id="KW-1185">Reference proteome</keyword>
<evidence type="ECO:0000313" key="8">
    <source>
        <dbReference type="Proteomes" id="UP001428817"/>
    </source>
</evidence>
<proteinExistence type="predicted"/>
<evidence type="ECO:0000256" key="1">
    <source>
        <dbReference type="ARBA" id="ARBA00022714"/>
    </source>
</evidence>
<gene>
    <name evidence="7" type="ORF">GCM10023321_03630</name>
</gene>
<dbReference type="Proteomes" id="UP001428817">
    <property type="component" value="Unassembled WGS sequence"/>
</dbReference>
<evidence type="ECO:0000256" key="2">
    <source>
        <dbReference type="ARBA" id="ARBA00022723"/>
    </source>
</evidence>
<name>A0ABP9PF35_9PSEU</name>
<dbReference type="CDD" id="cd00207">
    <property type="entry name" value="fer2"/>
    <property type="match status" value="1"/>
</dbReference>
<dbReference type="InterPro" id="IPR001041">
    <property type="entry name" value="2Fe-2S_ferredoxin-type"/>
</dbReference>
<keyword evidence="3" id="KW-0560">Oxidoreductase</keyword>
<evidence type="ECO:0000313" key="7">
    <source>
        <dbReference type="EMBL" id="GAA5145555.1"/>
    </source>
</evidence>
<dbReference type="PANTHER" id="PTHR44379:SF5">
    <property type="entry name" value="OXIDOREDUCTASE WITH IRON-SULFUR SUBUNIT"/>
    <property type="match status" value="1"/>
</dbReference>
<dbReference type="PANTHER" id="PTHR44379">
    <property type="entry name" value="OXIDOREDUCTASE WITH IRON-SULFUR SUBUNIT"/>
    <property type="match status" value="1"/>
</dbReference>
<evidence type="ECO:0000256" key="5">
    <source>
        <dbReference type="ARBA" id="ARBA00023014"/>
    </source>
</evidence>
<evidence type="ECO:0000256" key="4">
    <source>
        <dbReference type="ARBA" id="ARBA00023004"/>
    </source>
</evidence>
<evidence type="ECO:0000256" key="3">
    <source>
        <dbReference type="ARBA" id="ARBA00023002"/>
    </source>
</evidence>
<dbReference type="InterPro" id="IPR036884">
    <property type="entry name" value="2Fe-2S-bd_dom_sf"/>
</dbReference>
<feature type="domain" description="2Fe-2S ferredoxin-type" evidence="6">
    <location>
        <begin position="2"/>
        <end position="78"/>
    </location>
</feature>
<reference evidence="8" key="1">
    <citation type="journal article" date="2019" name="Int. J. Syst. Evol. Microbiol.">
        <title>The Global Catalogue of Microorganisms (GCM) 10K type strain sequencing project: providing services to taxonomists for standard genome sequencing and annotation.</title>
        <authorList>
            <consortium name="The Broad Institute Genomics Platform"/>
            <consortium name="The Broad Institute Genome Sequencing Center for Infectious Disease"/>
            <person name="Wu L."/>
            <person name="Ma J."/>
        </authorList>
    </citation>
    <scope>NUCLEOTIDE SEQUENCE [LARGE SCALE GENOMIC DNA]</scope>
    <source>
        <strain evidence="8">JCM 18303</strain>
    </source>
</reference>
<dbReference type="SUPFAM" id="SSF47741">
    <property type="entry name" value="CO dehydrogenase ISP C-domain like"/>
    <property type="match status" value="1"/>
</dbReference>
<dbReference type="InterPro" id="IPR051452">
    <property type="entry name" value="Diverse_Oxidoreductases"/>
</dbReference>